<keyword evidence="1" id="KW-1133">Transmembrane helix</keyword>
<keyword evidence="1" id="KW-0812">Transmembrane</keyword>
<dbReference type="AlphaFoldDB" id="A0A7D7LQP6"/>
<dbReference type="EMBL" id="CP059472">
    <property type="protein sequence ID" value="QMS98976.1"/>
    <property type="molecule type" value="Genomic_DNA"/>
</dbReference>
<accession>A0A7D7LQP6</accession>
<dbReference type="EMBL" id="JACEUX010000001">
    <property type="protein sequence ID" value="MBA5245614.1"/>
    <property type="molecule type" value="Genomic_DNA"/>
</dbReference>
<reference evidence="5" key="2">
    <citation type="submission" date="2020-07" db="EMBL/GenBank/DDBJ databases">
        <title>Flavobacterium sp. xlx-214.</title>
        <authorList>
            <person name="Yang C."/>
        </authorList>
    </citation>
    <scope>NUCLEOTIDE SEQUENCE [LARGE SCALE GENOMIC DNA]</scope>
    <source>
        <strain evidence="5">CX-624</strain>
    </source>
</reference>
<evidence type="ECO:0000313" key="5">
    <source>
        <dbReference type="Proteomes" id="UP000539710"/>
    </source>
</evidence>
<reference evidence="3 4" key="1">
    <citation type="submission" date="2020-07" db="EMBL/GenBank/DDBJ databases">
        <title>Chryseobacterium sp.cx-624.</title>
        <authorList>
            <person name="Yang C."/>
        </authorList>
    </citation>
    <scope>NUCLEOTIDE SEQUENCE [LARGE SCALE GENOMIC DNA]</scope>
    <source>
        <strain evidence="3">Cx-624</strain>
        <strain evidence="4">cx-624</strain>
    </source>
</reference>
<dbReference type="Proteomes" id="UP000539710">
    <property type="component" value="Unassembled WGS sequence"/>
</dbReference>
<keyword evidence="1" id="KW-0472">Membrane</keyword>
<keyword evidence="5" id="KW-1185">Reference proteome</keyword>
<sequence>MNKLISHFFERVPEDEPTCALEYSIGEKILRTFYKSLLIAIPVGFIVLVTSVLVAAIV</sequence>
<name>A0A7D7LQP6_9FLAO</name>
<dbReference type="KEGG" id="cbau:H1R16_02915"/>
<proteinExistence type="predicted"/>
<dbReference type="Proteomes" id="UP000515349">
    <property type="component" value="Chromosome"/>
</dbReference>
<evidence type="ECO:0008006" key="6">
    <source>
        <dbReference type="Google" id="ProtNLM"/>
    </source>
</evidence>
<evidence type="ECO:0000313" key="3">
    <source>
        <dbReference type="EMBL" id="QMS98976.1"/>
    </source>
</evidence>
<feature type="transmembrane region" description="Helical" evidence="1">
    <location>
        <begin position="37"/>
        <end position="57"/>
    </location>
</feature>
<organism evidence="3 4">
    <name type="scientific">Marnyiella aurantia</name>
    <dbReference type="NCBI Taxonomy" id="2758037"/>
    <lineage>
        <taxon>Bacteria</taxon>
        <taxon>Pseudomonadati</taxon>
        <taxon>Bacteroidota</taxon>
        <taxon>Flavobacteriia</taxon>
        <taxon>Flavobacteriales</taxon>
        <taxon>Weeksellaceae</taxon>
        <taxon>Marnyiella</taxon>
    </lineage>
</organism>
<evidence type="ECO:0000256" key="1">
    <source>
        <dbReference type="SAM" id="Phobius"/>
    </source>
</evidence>
<reference evidence="2" key="3">
    <citation type="submission" date="2020-07" db="EMBL/GenBank/DDBJ databases">
        <authorList>
            <person name="Yang C."/>
        </authorList>
    </citation>
    <scope>NUCLEOTIDE SEQUENCE</scope>
    <source>
        <strain evidence="2">Cx-624</strain>
    </source>
</reference>
<gene>
    <name evidence="3" type="ORF">H1R16_02915</name>
    <name evidence="2" type="ORF">H2507_00360</name>
</gene>
<evidence type="ECO:0000313" key="2">
    <source>
        <dbReference type="EMBL" id="MBA5245614.1"/>
    </source>
</evidence>
<dbReference type="RefSeq" id="WP_181885741.1">
    <property type="nucleotide sequence ID" value="NZ_CP059472.1"/>
</dbReference>
<protein>
    <recommendedName>
        <fullName evidence="6">ABC transporter permease</fullName>
    </recommendedName>
</protein>
<evidence type="ECO:0000313" key="4">
    <source>
        <dbReference type="Proteomes" id="UP000515349"/>
    </source>
</evidence>